<comment type="caution">
    <text evidence="6">The sequence shown here is derived from an EMBL/GenBank/DDBJ whole genome shotgun (WGS) entry which is preliminary data.</text>
</comment>
<feature type="region of interest" description="Disordered" evidence="4">
    <location>
        <begin position="208"/>
        <end position="243"/>
    </location>
</feature>
<protein>
    <recommendedName>
        <fullName evidence="5">AIG1-type G domain-containing protein</fullName>
    </recommendedName>
</protein>
<dbReference type="PANTHER" id="PTHR10903:SF184">
    <property type="entry name" value="GTP-BINDING PROTEIN A"/>
    <property type="match status" value="1"/>
</dbReference>
<feature type="domain" description="AIG1-type G" evidence="5">
    <location>
        <begin position="116"/>
        <end position="164"/>
    </location>
</feature>
<dbReference type="AlphaFoldDB" id="A0A0P7XYI5"/>
<keyword evidence="2" id="KW-0547">Nucleotide-binding</keyword>
<evidence type="ECO:0000256" key="2">
    <source>
        <dbReference type="ARBA" id="ARBA00022741"/>
    </source>
</evidence>
<evidence type="ECO:0000256" key="4">
    <source>
        <dbReference type="SAM" id="MobiDB-lite"/>
    </source>
</evidence>
<dbReference type="Pfam" id="PF04548">
    <property type="entry name" value="AIG1"/>
    <property type="match status" value="1"/>
</dbReference>
<evidence type="ECO:0000313" key="7">
    <source>
        <dbReference type="Proteomes" id="UP000034805"/>
    </source>
</evidence>
<dbReference type="Proteomes" id="UP000034805">
    <property type="component" value="Unassembled WGS sequence"/>
</dbReference>
<dbReference type="PANTHER" id="PTHR10903">
    <property type="entry name" value="GTPASE, IMAP FAMILY MEMBER-RELATED"/>
    <property type="match status" value="1"/>
</dbReference>
<dbReference type="InterPro" id="IPR045058">
    <property type="entry name" value="GIMA/IAN/Toc"/>
</dbReference>
<sequence length="249" mass="27887">SRMGPLDKVMNGLTFKVVSTGEQDDHVFSGLFSKDLLKGFNTLPLLISESVELHHQEEGVGTWTGDLNALHYLFLDFLIGLFGVKQAWGVDHCDMSVIDQSIHLLAPSAGKAADIRLVLLGRRGSGKSSCGNTILGAKVFQSFLSTTPVTRECEEHSTHIQGRKTQPELRNLVEKCGDRYHVFNNRDTSSDTQVTDLLKMVNNIQSKHKTFQSKQPSKVHLDSSEDSQRSSKEKLDERRKKSFFPCHLF</sequence>
<dbReference type="EMBL" id="JARO02014644">
    <property type="protein sequence ID" value="KPP58115.1"/>
    <property type="molecule type" value="Genomic_DNA"/>
</dbReference>
<dbReference type="GO" id="GO:0005525">
    <property type="term" value="F:GTP binding"/>
    <property type="evidence" value="ECO:0007669"/>
    <property type="project" value="UniProtKB-KW"/>
</dbReference>
<dbReference type="SUPFAM" id="SSF52540">
    <property type="entry name" value="P-loop containing nucleoside triphosphate hydrolases"/>
    <property type="match status" value="1"/>
</dbReference>
<keyword evidence="3" id="KW-0342">GTP-binding</keyword>
<name>A0A0P7XYI5_SCLFO</name>
<dbReference type="Gene3D" id="3.40.50.300">
    <property type="entry name" value="P-loop containing nucleotide triphosphate hydrolases"/>
    <property type="match status" value="2"/>
</dbReference>
<comment type="similarity">
    <text evidence="1">Belongs to the TRAFAC class TrmE-Era-EngA-EngB-Septin-like GTPase superfamily. AIG1/Toc34/Toc159-like paraseptin GTPase family. IAN subfamily.</text>
</comment>
<evidence type="ECO:0000259" key="5">
    <source>
        <dbReference type="Pfam" id="PF04548"/>
    </source>
</evidence>
<dbReference type="InterPro" id="IPR027417">
    <property type="entry name" value="P-loop_NTPase"/>
</dbReference>
<evidence type="ECO:0000256" key="3">
    <source>
        <dbReference type="ARBA" id="ARBA00023134"/>
    </source>
</evidence>
<gene>
    <name evidence="6" type="ORF">Z043_124086</name>
</gene>
<evidence type="ECO:0000313" key="6">
    <source>
        <dbReference type="EMBL" id="KPP58115.1"/>
    </source>
</evidence>
<feature type="non-terminal residue" evidence="6">
    <location>
        <position position="1"/>
    </location>
</feature>
<organism evidence="6 7">
    <name type="scientific">Scleropages formosus</name>
    <name type="common">Asian bonytongue</name>
    <name type="synonym">Osteoglossum formosum</name>
    <dbReference type="NCBI Taxonomy" id="113540"/>
    <lineage>
        <taxon>Eukaryota</taxon>
        <taxon>Metazoa</taxon>
        <taxon>Chordata</taxon>
        <taxon>Craniata</taxon>
        <taxon>Vertebrata</taxon>
        <taxon>Euteleostomi</taxon>
        <taxon>Actinopterygii</taxon>
        <taxon>Neopterygii</taxon>
        <taxon>Teleostei</taxon>
        <taxon>Osteoglossocephala</taxon>
        <taxon>Osteoglossomorpha</taxon>
        <taxon>Osteoglossiformes</taxon>
        <taxon>Osteoglossidae</taxon>
        <taxon>Scleropages</taxon>
    </lineage>
</organism>
<feature type="compositionally biased region" description="Basic and acidic residues" evidence="4">
    <location>
        <begin position="219"/>
        <end position="239"/>
    </location>
</feature>
<proteinExistence type="inferred from homology"/>
<dbReference type="InterPro" id="IPR006703">
    <property type="entry name" value="G_AIG1"/>
</dbReference>
<accession>A0A0P7XYI5</accession>
<reference evidence="6 7" key="1">
    <citation type="submission" date="2015-08" db="EMBL/GenBank/DDBJ databases">
        <title>The genome of the Asian arowana (Scleropages formosus).</title>
        <authorList>
            <person name="Tan M.H."/>
            <person name="Gan H.M."/>
            <person name="Croft L.J."/>
            <person name="Austin C.M."/>
        </authorList>
    </citation>
    <scope>NUCLEOTIDE SEQUENCE [LARGE SCALE GENOMIC DNA]</scope>
    <source>
        <strain evidence="6">Aro1</strain>
    </source>
</reference>
<evidence type="ECO:0000256" key="1">
    <source>
        <dbReference type="ARBA" id="ARBA00008535"/>
    </source>
</evidence>